<dbReference type="AlphaFoldDB" id="A0A182SRB6"/>
<accession>A0A182SRB6</accession>
<reference evidence="3" key="1">
    <citation type="submission" date="2013-09" db="EMBL/GenBank/DDBJ databases">
        <title>The Genome Sequence of Anopheles maculatus species B.</title>
        <authorList>
            <consortium name="The Broad Institute Genomics Platform"/>
            <person name="Neafsey D.E."/>
            <person name="Besansky N."/>
            <person name="Howell P."/>
            <person name="Walton C."/>
            <person name="Young S.K."/>
            <person name="Zeng Q."/>
            <person name="Gargeya S."/>
            <person name="Fitzgerald M."/>
            <person name="Haas B."/>
            <person name="Abouelleil A."/>
            <person name="Allen A.W."/>
            <person name="Alvarado L."/>
            <person name="Arachchi H.M."/>
            <person name="Berlin A.M."/>
            <person name="Chapman S.B."/>
            <person name="Gainer-Dewar J."/>
            <person name="Goldberg J."/>
            <person name="Griggs A."/>
            <person name="Gujja S."/>
            <person name="Hansen M."/>
            <person name="Howarth C."/>
            <person name="Imamovic A."/>
            <person name="Ireland A."/>
            <person name="Larimer J."/>
            <person name="McCowan C."/>
            <person name="Murphy C."/>
            <person name="Pearson M."/>
            <person name="Poon T.W."/>
            <person name="Priest M."/>
            <person name="Roberts A."/>
            <person name="Saif S."/>
            <person name="Shea T."/>
            <person name="Sisk P."/>
            <person name="Sykes S."/>
            <person name="Wortman J."/>
            <person name="Nusbaum C."/>
            <person name="Birren B."/>
        </authorList>
    </citation>
    <scope>NUCLEOTIDE SEQUENCE [LARGE SCALE GENOMIC DNA]</scope>
    <source>
        <strain evidence="3">maculatus3</strain>
    </source>
</reference>
<keyword evidence="3" id="KW-1185">Reference proteome</keyword>
<proteinExistence type="predicted"/>
<feature type="region of interest" description="Disordered" evidence="1">
    <location>
        <begin position="110"/>
        <end position="136"/>
    </location>
</feature>
<feature type="region of interest" description="Disordered" evidence="1">
    <location>
        <begin position="23"/>
        <end position="92"/>
    </location>
</feature>
<evidence type="ECO:0000313" key="2">
    <source>
        <dbReference type="EnsemblMetazoa" id="AMAM011866-PA"/>
    </source>
</evidence>
<dbReference type="VEuPathDB" id="VectorBase:AMAM011866"/>
<feature type="compositionally biased region" description="Low complexity" evidence="1">
    <location>
        <begin position="23"/>
        <end position="78"/>
    </location>
</feature>
<evidence type="ECO:0000313" key="3">
    <source>
        <dbReference type="Proteomes" id="UP000075901"/>
    </source>
</evidence>
<feature type="compositionally biased region" description="Gly residues" evidence="1">
    <location>
        <begin position="79"/>
        <end position="92"/>
    </location>
</feature>
<dbReference type="Proteomes" id="UP000075901">
    <property type="component" value="Unassembled WGS sequence"/>
</dbReference>
<sequence>MARFIQAVVNAAPIHTDIHVQINTGNGNEGTAGATTTPANANAGASTGGNRPNTTTSTTAAQTGNSTSSTTTTTTTGGTTNGNGRGNGGGAGAENVMHGYPRFATVTLPTTSTQTRSTSRPHVHSIPPSHLGGAGQIRNLRPMAASILNTFDRFLPCNSHHIRDNSGSNGERSNDGTPNRTGSGDTANTPNAPGPGAEGTDTVPMQDDGRAAASSVRISMFGTQFSLADLQNGVPNPNTLNRIRDSLRTYMNRTLFADRTTVDEQVVREVCETVIERVMPLLAPLTEHDRPEYDTRASLINLIRSSFRTFVSLVREDSSSQFGIRLMRALIMFIRRSFMIMLRGVGRFYAHTFVLNLLEGALRQQNIPELDRIVRQMEAIVDYNFTTAARHDMFDIQQFLVIRQPAGGAGTATADSSIIITT</sequence>
<organism evidence="2 3">
    <name type="scientific">Anopheles maculatus</name>
    <dbReference type="NCBI Taxonomy" id="74869"/>
    <lineage>
        <taxon>Eukaryota</taxon>
        <taxon>Metazoa</taxon>
        <taxon>Ecdysozoa</taxon>
        <taxon>Arthropoda</taxon>
        <taxon>Hexapoda</taxon>
        <taxon>Insecta</taxon>
        <taxon>Pterygota</taxon>
        <taxon>Neoptera</taxon>
        <taxon>Endopterygota</taxon>
        <taxon>Diptera</taxon>
        <taxon>Nematocera</taxon>
        <taxon>Culicoidea</taxon>
        <taxon>Culicidae</taxon>
        <taxon>Anophelinae</taxon>
        <taxon>Anopheles</taxon>
        <taxon>Anopheles maculatus group</taxon>
    </lineage>
</organism>
<protein>
    <submittedName>
        <fullName evidence="2">Uncharacterized protein</fullName>
    </submittedName>
</protein>
<evidence type="ECO:0000256" key="1">
    <source>
        <dbReference type="SAM" id="MobiDB-lite"/>
    </source>
</evidence>
<feature type="compositionally biased region" description="Polar residues" evidence="1">
    <location>
        <begin position="165"/>
        <end position="191"/>
    </location>
</feature>
<feature type="region of interest" description="Disordered" evidence="1">
    <location>
        <begin position="162"/>
        <end position="211"/>
    </location>
</feature>
<dbReference type="EnsemblMetazoa" id="AMAM011866-RA">
    <property type="protein sequence ID" value="AMAM011866-PA"/>
    <property type="gene ID" value="AMAM011866"/>
</dbReference>
<reference evidence="2" key="2">
    <citation type="submission" date="2020-05" db="UniProtKB">
        <authorList>
            <consortium name="EnsemblMetazoa"/>
        </authorList>
    </citation>
    <scope>IDENTIFICATION</scope>
    <source>
        <strain evidence="2">maculatus3</strain>
    </source>
</reference>
<name>A0A182SRB6_9DIPT</name>